<dbReference type="AlphaFoldDB" id="A0A914CG81"/>
<organism evidence="3 4">
    <name type="scientific">Acrobeloides nanus</name>
    <dbReference type="NCBI Taxonomy" id="290746"/>
    <lineage>
        <taxon>Eukaryota</taxon>
        <taxon>Metazoa</taxon>
        <taxon>Ecdysozoa</taxon>
        <taxon>Nematoda</taxon>
        <taxon>Chromadorea</taxon>
        <taxon>Rhabditida</taxon>
        <taxon>Tylenchina</taxon>
        <taxon>Cephalobomorpha</taxon>
        <taxon>Cephaloboidea</taxon>
        <taxon>Cephalobidae</taxon>
        <taxon>Acrobeloides</taxon>
    </lineage>
</organism>
<proteinExistence type="predicted"/>
<keyword evidence="1" id="KW-0238">DNA-binding</keyword>
<sequence length="120" mass="14402">MVRVKFVATNKNDSSTPGTSQLKLISKKPLPPKGAYKYWYDEHYKENFQHAQMIRKTKDNWDAYFAKRCQHLYERLKPEEKAKYKKLAEDDMARFLKEHAAFQKEQELKEQDITNTEKNE</sequence>
<dbReference type="Proteomes" id="UP000887540">
    <property type="component" value="Unplaced"/>
</dbReference>
<name>A0A914CG81_9BILA</name>
<dbReference type="SUPFAM" id="SSF47095">
    <property type="entry name" value="HMG-box"/>
    <property type="match status" value="1"/>
</dbReference>
<evidence type="ECO:0000256" key="1">
    <source>
        <dbReference type="PROSITE-ProRule" id="PRU00267"/>
    </source>
</evidence>
<evidence type="ECO:0000259" key="2">
    <source>
        <dbReference type="PROSITE" id="PS50118"/>
    </source>
</evidence>
<protein>
    <submittedName>
        <fullName evidence="4">HMG box domain-containing protein</fullName>
    </submittedName>
</protein>
<evidence type="ECO:0000313" key="4">
    <source>
        <dbReference type="WBParaSite" id="ACRNAN_scaffold10379.g30271.t1"/>
    </source>
</evidence>
<dbReference type="InterPro" id="IPR036910">
    <property type="entry name" value="HMG_box_dom_sf"/>
</dbReference>
<keyword evidence="3" id="KW-1185">Reference proteome</keyword>
<dbReference type="WBParaSite" id="ACRNAN_scaffold10379.g30271.t1">
    <property type="protein sequence ID" value="ACRNAN_scaffold10379.g30271.t1"/>
    <property type="gene ID" value="ACRNAN_scaffold10379.g30271"/>
</dbReference>
<reference evidence="4" key="1">
    <citation type="submission" date="2022-11" db="UniProtKB">
        <authorList>
            <consortium name="WormBaseParasite"/>
        </authorList>
    </citation>
    <scope>IDENTIFICATION</scope>
</reference>
<keyword evidence="1" id="KW-0539">Nucleus</keyword>
<dbReference type="GO" id="GO:0003677">
    <property type="term" value="F:DNA binding"/>
    <property type="evidence" value="ECO:0007669"/>
    <property type="project" value="UniProtKB-UniRule"/>
</dbReference>
<feature type="DNA-binding region" description="HMG box" evidence="1">
    <location>
        <begin position="29"/>
        <end position="103"/>
    </location>
</feature>
<evidence type="ECO:0000313" key="3">
    <source>
        <dbReference type="Proteomes" id="UP000887540"/>
    </source>
</evidence>
<dbReference type="GO" id="GO:0005634">
    <property type="term" value="C:nucleus"/>
    <property type="evidence" value="ECO:0007669"/>
    <property type="project" value="UniProtKB-UniRule"/>
</dbReference>
<accession>A0A914CG81</accession>
<feature type="domain" description="HMG box" evidence="2">
    <location>
        <begin position="29"/>
        <end position="103"/>
    </location>
</feature>
<dbReference type="PROSITE" id="PS50118">
    <property type="entry name" value="HMG_BOX_2"/>
    <property type="match status" value="1"/>
</dbReference>
<dbReference type="Gene3D" id="1.10.30.10">
    <property type="entry name" value="High mobility group box domain"/>
    <property type="match status" value="1"/>
</dbReference>
<dbReference type="InterPro" id="IPR009071">
    <property type="entry name" value="HMG_box_dom"/>
</dbReference>